<feature type="modified residue" description="O-(pantetheine 4'-phosphoryl)serine" evidence="10">
    <location>
        <position position="190"/>
    </location>
</feature>
<evidence type="ECO:0000256" key="2">
    <source>
        <dbReference type="ARBA" id="ARBA00022450"/>
    </source>
</evidence>
<dbReference type="Pfam" id="PF00109">
    <property type="entry name" value="ketoacyl-synt"/>
    <property type="match status" value="1"/>
</dbReference>
<dbReference type="InterPro" id="IPR016035">
    <property type="entry name" value="Acyl_Trfase/lysoPLipase"/>
</dbReference>
<dbReference type="SUPFAM" id="SSF53901">
    <property type="entry name" value="Thiolase-like"/>
    <property type="match status" value="2"/>
</dbReference>
<dbReference type="InterPro" id="IPR026025">
    <property type="entry name" value="FAS_alpha_yeast"/>
</dbReference>
<dbReference type="RefSeq" id="XP_064705339.1">
    <property type="nucleotide sequence ID" value="XM_064846986.1"/>
</dbReference>
<evidence type="ECO:0000259" key="12">
    <source>
        <dbReference type="PROSITE" id="PS52004"/>
    </source>
</evidence>
<dbReference type="Pfam" id="PF02801">
    <property type="entry name" value="Ketoacyl-synt_C"/>
    <property type="match status" value="1"/>
</dbReference>
<evidence type="ECO:0000256" key="3">
    <source>
        <dbReference type="ARBA" id="ARBA00022553"/>
    </source>
</evidence>
<dbReference type="InterPro" id="IPR040899">
    <property type="entry name" value="Fas_alpha_ACP"/>
</dbReference>
<dbReference type="SUPFAM" id="SSF52151">
    <property type="entry name" value="FabD/lysophospholipase-like"/>
    <property type="match status" value="1"/>
</dbReference>
<dbReference type="CDD" id="cd00828">
    <property type="entry name" value="elong_cond_enzymes"/>
    <property type="match status" value="1"/>
</dbReference>
<dbReference type="Pfam" id="PF18314">
    <property type="entry name" value="FAS_I_H"/>
    <property type="match status" value="1"/>
</dbReference>
<dbReference type="SUPFAM" id="SSF51735">
    <property type="entry name" value="NAD(P)-binding Rossmann-fold domains"/>
    <property type="match status" value="1"/>
</dbReference>
<dbReference type="PIRSF" id="PIRSF000454">
    <property type="entry name" value="FAS_yeast_alpha"/>
    <property type="match status" value="1"/>
</dbReference>
<accession>A0AAV9N761</accession>
<dbReference type="Gene3D" id="3.40.50.720">
    <property type="entry name" value="NAD(P)-binding Rossmann-like Domain"/>
    <property type="match status" value="2"/>
</dbReference>
<dbReference type="PANTHER" id="PTHR10982:SF21">
    <property type="entry name" value="FATTY ACID SYNTHASE SUBUNIT BETA"/>
    <property type="match status" value="1"/>
</dbReference>
<keyword evidence="11" id="KW-0732">Signal</keyword>
<dbReference type="GO" id="GO:0008897">
    <property type="term" value="F:holo-[acyl-carrier-protein] synthase activity"/>
    <property type="evidence" value="ECO:0007669"/>
    <property type="project" value="InterPro"/>
</dbReference>
<dbReference type="GO" id="GO:0004316">
    <property type="term" value="F:3-oxoacyl-[acyl-carrier-protein] reductase (NADPH) activity"/>
    <property type="evidence" value="ECO:0007669"/>
    <property type="project" value="UniProtKB-EC"/>
</dbReference>
<feature type="chain" id="PRO_5043339619" description="Ketosynthase family 3 (KS3) domain-containing protein" evidence="11">
    <location>
        <begin position="26"/>
        <end position="1665"/>
    </location>
</feature>
<dbReference type="Proteomes" id="UP001358417">
    <property type="component" value="Unassembled WGS sequence"/>
</dbReference>
<keyword evidence="5" id="KW-0521">NADP</keyword>
<feature type="domain" description="Ketosynthase family 3 (KS3)" evidence="12">
    <location>
        <begin position="1032"/>
        <end position="1596"/>
    </location>
</feature>
<evidence type="ECO:0000256" key="1">
    <source>
        <dbReference type="ARBA" id="ARBA00007485"/>
    </source>
</evidence>
<dbReference type="GO" id="GO:0042759">
    <property type="term" value="P:long-chain fatty acid biosynthetic process"/>
    <property type="evidence" value="ECO:0007669"/>
    <property type="project" value="UniProtKB-UniRule"/>
</dbReference>
<proteinExistence type="inferred from homology"/>
<dbReference type="EMBL" id="JAVRRD010000016">
    <property type="protein sequence ID" value="KAK5050839.1"/>
    <property type="molecule type" value="Genomic_DNA"/>
</dbReference>
<comment type="similarity">
    <text evidence="1 8">Belongs to the thiolase-like superfamily. Fungal fatty acid synthetase subunit alpha family.</text>
</comment>
<dbReference type="InterPro" id="IPR041550">
    <property type="entry name" value="FASI_helical"/>
</dbReference>
<dbReference type="GeneID" id="89971585"/>
<evidence type="ECO:0000256" key="11">
    <source>
        <dbReference type="SAM" id="SignalP"/>
    </source>
</evidence>
<dbReference type="GO" id="GO:0004312">
    <property type="term" value="F:fatty acid synthase activity"/>
    <property type="evidence" value="ECO:0007669"/>
    <property type="project" value="InterPro"/>
</dbReference>
<evidence type="ECO:0000256" key="10">
    <source>
        <dbReference type="PIRSR" id="PIRSR000454-4"/>
    </source>
</evidence>
<evidence type="ECO:0000256" key="8">
    <source>
        <dbReference type="PIRNR" id="PIRNR000454"/>
    </source>
</evidence>
<dbReference type="PROSITE" id="PS00606">
    <property type="entry name" value="KS3_1"/>
    <property type="match status" value="1"/>
</dbReference>
<dbReference type="GO" id="GO:0005835">
    <property type="term" value="C:fatty acid synthase complex"/>
    <property type="evidence" value="ECO:0007669"/>
    <property type="project" value="InterPro"/>
</dbReference>
<comment type="catalytic activity">
    <reaction evidence="7">
        <text>a (3R)-hydroxyacyl-[ACP] + NADP(+) = a 3-oxoacyl-[ACP] + NADPH + H(+)</text>
        <dbReference type="Rhea" id="RHEA:17397"/>
        <dbReference type="Rhea" id="RHEA-COMP:9916"/>
        <dbReference type="Rhea" id="RHEA-COMP:9945"/>
        <dbReference type="ChEBI" id="CHEBI:15378"/>
        <dbReference type="ChEBI" id="CHEBI:57783"/>
        <dbReference type="ChEBI" id="CHEBI:58349"/>
        <dbReference type="ChEBI" id="CHEBI:78776"/>
        <dbReference type="ChEBI" id="CHEBI:78827"/>
        <dbReference type="EC" id="1.1.1.100"/>
    </reaction>
</comment>
<keyword evidence="3" id="KW-0597">Phosphoprotein</keyword>
<name>A0AAV9N761_9EURO</name>
<dbReference type="InterPro" id="IPR016039">
    <property type="entry name" value="Thiolase-like"/>
</dbReference>
<dbReference type="GO" id="GO:0004321">
    <property type="term" value="F:fatty-acyl-CoA synthase activity"/>
    <property type="evidence" value="ECO:0007669"/>
    <property type="project" value="UniProtKB-EC"/>
</dbReference>
<evidence type="ECO:0000256" key="4">
    <source>
        <dbReference type="ARBA" id="ARBA00022679"/>
    </source>
</evidence>
<dbReference type="CDD" id="cd08950">
    <property type="entry name" value="KR_fFAS_SDR_c_like"/>
    <property type="match status" value="1"/>
</dbReference>
<dbReference type="Pfam" id="PF18325">
    <property type="entry name" value="Fas_alpha_ACP"/>
    <property type="match status" value="1"/>
</dbReference>
<gene>
    <name evidence="13" type="ORF">LTR84_003398</name>
</gene>
<evidence type="ECO:0000256" key="5">
    <source>
        <dbReference type="ARBA" id="ARBA00022857"/>
    </source>
</evidence>
<comment type="catalytic activity">
    <reaction evidence="6">
        <text>acetyl-CoA + n malonyl-CoA + 2n NADPH + 4n H(+) = a long-chain-acyl-CoA + n CoA + n CO2 + 2n NADP(+).</text>
        <dbReference type="EC" id="2.3.1.86"/>
    </reaction>
</comment>
<evidence type="ECO:0000313" key="13">
    <source>
        <dbReference type="EMBL" id="KAK5050839.1"/>
    </source>
</evidence>
<dbReference type="InterPro" id="IPR036291">
    <property type="entry name" value="NAD(P)-bd_dom_sf"/>
</dbReference>
<reference evidence="13 14" key="1">
    <citation type="submission" date="2023-08" db="EMBL/GenBank/DDBJ databases">
        <title>Black Yeasts Isolated from many extreme environments.</title>
        <authorList>
            <person name="Coleine C."/>
            <person name="Stajich J.E."/>
            <person name="Selbmann L."/>
        </authorList>
    </citation>
    <scope>NUCLEOTIDE SEQUENCE [LARGE SCALE GENOMIC DNA]</scope>
    <source>
        <strain evidence="13 14">CCFEE 5792</strain>
    </source>
</reference>
<dbReference type="InterPro" id="IPR050830">
    <property type="entry name" value="Fungal_FAS"/>
</dbReference>
<dbReference type="Gene3D" id="6.10.250.1930">
    <property type="match status" value="1"/>
</dbReference>
<sequence length="1665" mass="184479">MHPETQHTLAYTLLIELLAYQFASPVRWIETQAHILENAQIERVIEIGPSNTLTSMIKKTHASSQAIRDVARGMRREFLCVSNDEAQIYYQDLKYDHSPTNAQSIEEAETMLLADKSTLQSTPSDGVSAVPKSLLDIRLAGSSGKRLVENHDTHPTALEVIRTILSTKLKKLPAGIASSSSIKQLAAGRSSLENEIVGDFLDEFKSVPERPEELSLQALADDIQLTFDGTLGKKTTLSIERMFSTMMPPGYSPSTAREHLSSQWGLGVGRQNSVLLLTLSMPPSTRLSTTQDADVFLDNVLSSYAKAAKLTFSGTTDRSNGEQHMTMVNPQLLSRLMKGQSEVIMDVLRVLAQHTDNLDLASSDKALASLRDQAASIQGELDIWVQEHGEVYSLGIRPLFSAVKVREYDSTWNWVMQNLYLVLNSMIDKNFTCSRLELERLFHPVLRRSTDRVLLSIKYILSEHFRQCNDEAARSRIRVIAHTLLALCAKSLKECPRFIDSGPPPHPCKPAKMMNNGVQGVQGVSSINMYTPADIIAAYSRLPVDRSTSKPHIKRRIKSKWIKCKDSTSLLNDAMFCLRHSGLSFSGRYVLLVGAGRKSIGADVLKGLLGGGACVLVTTSNFSTETAAYYQQIFCDFGARGSRLIVAPFNQGSKGDVASLVRYIFSEPSEQGLGWDLDHVIPLAAISEAGREIDLIDSTAELAHRLMLINLLRLLGEIKIWKSATRKFNRPTQVLVPLSPNHGTFGHDGLYGESKLSLETLFNRWYSESWSGYVSITGTVIGWTKGTRLMHSNDELAPLIETLAGIRTFSTREMSLHMLALMSTPLVSLSQEEPILADFSGGLSQVLDFRSIFERAQRVLQNQNEMHRLLQLEILADHASKGVGSPQMTATITTNPRPAPRLEFPRLPSHTVELEPLSHLRGMLDLDRVVVVTGFAEIGPYGNSRTRWDMEALGDFSAASYIEIAQMMGLIRFESDVRGKNDVRQAAWVDNKTGLPIDDGDVAARYVDVIHAHCGIRPIEPDLMDGYDPKDKTFFHEVALERDLAPFKISQSLATQYLRKHGDKVQLKTINNSENVLVTFKKGAIIHIPKAIDFNRDVAGQIPSGWSAATYGVSEEIINQVDRGTLYTLVCVSEALIASGIIDPYEFYEHIHVSELGNCIGSGLGGIDALRNIYRDRFIDKSMPNDVLQETFANTTAAWINMLLFSSSGPIKTPVGACATALESLDAGYDLIVSGKAQVCVVGGHDGFSEEVSYEFGMMSATLDTVRDAAHGRSPKEMSRPATSSRDGFVESYGAGAQIITSASLALRMGLPIYGVVAMTGTASDKVGRSVPAPGKGLAVLARESLRDVPSPMLDITFRRQRLQNRLEQIDHFRNDSLIELLDHHHGTESLKVYKATNTISKETKVLGVDEELPEGWDCCHPTRTAYIEQVDMEYRRMQKEARYTLGGNTFYHNDPRISPLRGALAVWNLTVDDLDFASFHGTSTKLNEKNESAVLQSQLNHLGRSQGNPIWGVFQKYLTGHSKGAAGAWMLNGAIQAMNDGVIPGNRNADNIDSTLEQFDHIVYPNRNIPKDSIKAFTVSSFGFGQKGAQAVVVHPRYLYATIDREDYDAYVQLRSKRDKKAQRRFQEDLINNTVVRVKDSPPYRPEDEIATLLDADSRFRCES</sequence>
<dbReference type="InterPro" id="IPR014031">
    <property type="entry name" value="Ketoacyl_synth_C"/>
</dbReference>
<evidence type="ECO:0000256" key="7">
    <source>
        <dbReference type="ARBA" id="ARBA00048508"/>
    </source>
</evidence>
<dbReference type="FunFam" id="3.90.25.70:FF:000001">
    <property type="entry name" value="Fatty acid synthase subunit alpha"/>
    <property type="match status" value="1"/>
</dbReference>
<dbReference type="InterPro" id="IPR020841">
    <property type="entry name" value="PKS_Beta-ketoAc_synthase_dom"/>
</dbReference>
<dbReference type="GO" id="GO:0044550">
    <property type="term" value="P:secondary metabolite biosynthetic process"/>
    <property type="evidence" value="ECO:0007669"/>
    <property type="project" value="UniProtKB-ARBA"/>
</dbReference>
<evidence type="ECO:0000313" key="14">
    <source>
        <dbReference type="Proteomes" id="UP001358417"/>
    </source>
</evidence>
<dbReference type="PANTHER" id="PTHR10982">
    <property type="entry name" value="MALONYL COA-ACYL CARRIER PROTEIN TRANSACYLASE"/>
    <property type="match status" value="1"/>
</dbReference>
<keyword evidence="2 8" id="KW-0596">Phosphopantetheine</keyword>
<dbReference type="Gene3D" id="3.30.70.2490">
    <property type="match status" value="1"/>
</dbReference>
<dbReference type="Gene3D" id="3.40.47.10">
    <property type="match status" value="2"/>
</dbReference>
<evidence type="ECO:0000256" key="6">
    <source>
        <dbReference type="ARBA" id="ARBA00048237"/>
    </source>
</evidence>
<comment type="caution">
    <text evidence="13">The sequence shown here is derived from an EMBL/GenBank/DDBJ whole genome shotgun (WGS) entry which is preliminary data.</text>
</comment>
<organism evidence="13 14">
    <name type="scientific">Exophiala bonariae</name>
    <dbReference type="NCBI Taxonomy" id="1690606"/>
    <lineage>
        <taxon>Eukaryota</taxon>
        <taxon>Fungi</taxon>
        <taxon>Dikarya</taxon>
        <taxon>Ascomycota</taxon>
        <taxon>Pezizomycotina</taxon>
        <taxon>Eurotiomycetes</taxon>
        <taxon>Chaetothyriomycetidae</taxon>
        <taxon>Chaetothyriales</taxon>
        <taxon>Herpotrichiellaceae</taxon>
        <taxon>Exophiala</taxon>
    </lineage>
</organism>
<dbReference type="Gene3D" id="3.90.25.70">
    <property type="match status" value="1"/>
</dbReference>
<evidence type="ECO:0000256" key="9">
    <source>
        <dbReference type="PIRSR" id="PIRSR000454-1"/>
    </source>
</evidence>
<dbReference type="InterPro" id="IPR047224">
    <property type="entry name" value="FAS_alpha_su_C"/>
</dbReference>
<feature type="active site" description="For beta-ketoacyl synthase activity" evidence="9">
    <location>
        <position position="1218"/>
    </location>
</feature>
<dbReference type="GO" id="GO:0004315">
    <property type="term" value="F:3-oxoacyl-[acyl-carrier-protein] synthase activity"/>
    <property type="evidence" value="ECO:0007669"/>
    <property type="project" value="InterPro"/>
</dbReference>
<protein>
    <recommendedName>
        <fullName evidence="12">Ketosynthase family 3 (KS3) domain-containing protein</fullName>
    </recommendedName>
</protein>
<dbReference type="InterPro" id="IPR018201">
    <property type="entry name" value="Ketoacyl_synth_AS"/>
</dbReference>
<keyword evidence="14" id="KW-1185">Reference proteome</keyword>
<feature type="signal peptide" evidence="11">
    <location>
        <begin position="1"/>
        <end position="25"/>
    </location>
</feature>
<dbReference type="PROSITE" id="PS52004">
    <property type="entry name" value="KS3_2"/>
    <property type="match status" value="1"/>
</dbReference>
<dbReference type="InterPro" id="IPR014030">
    <property type="entry name" value="Ketoacyl_synth_N"/>
</dbReference>
<keyword evidence="4 8" id="KW-0808">Transferase</keyword>